<dbReference type="RefSeq" id="WP_012243289.1">
    <property type="nucleotide sequence ID" value="NZ_CP103951.1"/>
</dbReference>
<dbReference type="CDD" id="cd00934">
    <property type="entry name" value="PTB"/>
    <property type="match status" value="1"/>
</dbReference>
<dbReference type="PROSITE" id="PS50887">
    <property type="entry name" value="GGDEF"/>
    <property type="match status" value="1"/>
</dbReference>
<dbReference type="GeneID" id="41339496"/>
<comment type="caution">
    <text evidence="3">The sequence shown here is derived from an EMBL/GenBank/DDBJ whole genome shotgun (WGS) entry which is preliminary data.</text>
</comment>
<dbReference type="InterPro" id="IPR029787">
    <property type="entry name" value="Nucleotide_cyclase"/>
</dbReference>
<dbReference type="Proteomes" id="UP000315938">
    <property type="component" value="Unassembled WGS sequence"/>
</dbReference>
<evidence type="ECO:0000313" key="4">
    <source>
        <dbReference type="Proteomes" id="UP000315938"/>
    </source>
</evidence>
<name>A0A553IGJ7_ACHLA</name>
<sequence length="527" mass="61261">MLAYAQHPIFGLIIAFFIVVFVVTESILKENVLKNRLTFSFINIAIFIVLFFIYETRIVTNEDWLLGYVIYLYFTYFVFLISLYNTFRNAITNASQYQLFIKGVKNTKWNVYYVVDHKERIKDISISLLRELNLDKADVVGKKLFSVFGTKIRFTKLNGEDVNNRTIEKYYNDYKKTVKANDSEDQELHFLNFNGETVILHLNMQPLFALGKYRGRMCVGEKKTDEALMVVERELKKVDYELESIRHKFIATLELSEDGLFYIDLDEKTIWVNDIVRDQLKLPSNILNVDDYRALIDADDIKKYLQVTNDLTPNKASYSVSYRLLVDGQSMWIKEKGKRLFEDKQNAVIMGIMTPMHSKHFRKTGIEILDTIKDENYILPDLKALIKTTRPFQLAIINLKNIPKINEMYGREVGNMLMGQYISKLKQTFVTESSDLYRLSGLEFVLTITDQRKMASLYKGIKAEENHLNMTIEYGSITAELEVFVGVAQMYDDAVNAQDLFQNASLALKTAQLPQYRGQGCYFNDIK</sequence>
<dbReference type="SUPFAM" id="SSF55073">
    <property type="entry name" value="Nucleotide cyclase"/>
    <property type="match status" value="1"/>
</dbReference>
<dbReference type="Gene3D" id="3.30.450.20">
    <property type="entry name" value="PAS domain"/>
    <property type="match status" value="1"/>
</dbReference>
<reference evidence="3 4" key="1">
    <citation type="submission" date="2019-07" db="EMBL/GenBank/DDBJ databases">
        <title>Genome sequence of Acholeplasma laidlawii strain with increased resistance to erythromycin.</title>
        <authorList>
            <person name="Medvedeva E.S."/>
            <person name="Baranova N.B."/>
            <person name="Siniagina M.N."/>
            <person name="Mouzykantov A."/>
            <person name="Chernova O.A."/>
            <person name="Chernov V.M."/>
        </authorList>
    </citation>
    <scope>NUCLEOTIDE SEQUENCE [LARGE SCALE GENOMIC DNA]</scope>
    <source>
        <strain evidence="3 4">PG8REry</strain>
    </source>
</reference>
<evidence type="ECO:0000313" key="3">
    <source>
        <dbReference type="EMBL" id="TRX99323.1"/>
    </source>
</evidence>
<evidence type="ECO:0000256" key="1">
    <source>
        <dbReference type="SAM" id="Phobius"/>
    </source>
</evidence>
<dbReference type="SUPFAM" id="SSF55785">
    <property type="entry name" value="PYP-like sensor domain (PAS domain)"/>
    <property type="match status" value="1"/>
</dbReference>
<keyword evidence="1" id="KW-0812">Transmembrane</keyword>
<protein>
    <submittedName>
        <fullName evidence="3">GGDEF domain-containing protein</fullName>
    </submittedName>
</protein>
<evidence type="ECO:0000259" key="2">
    <source>
        <dbReference type="PROSITE" id="PS50887"/>
    </source>
</evidence>
<feature type="transmembrane region" description="Helical" evidence="1">
    <location>
        <begin position="66"/>
        <end position="87"/>
    </location>
</feature>
<dbReference type="InterPro" id="IPR000160">
    <property type="entry name" value="GGDEF_dom"/>
</dbReference>
<accession>A0A553IGJ7</accession>
<organism evidence="3 4">
    <name type="scientific">Acholeplasma laidlawii</name>
    <dbReference type="NCBI Taxonomy" id="2148"/>
    <lineage>
        <taxon>Bacteria</taxon>
        <taxon>Bacillati</taxon>
        <taxon>Mycoplasmatota</taxon>
        <taxon>Mollicutes</taxon>
        <taxon>Acholeplasmatales</taxon>
        <taxon>Acholeplasmataceae</taxon>
        <taxon>Acholeplasma</taxon>
    </lineage>
</organism>
<dbReference type="AlphaFoldDB" id="A0A553IGJ7"/>
<dbReference type="PANTHER" id="PTHR44757:SF2">
    <property type="entry name" value="BIOFILM ARCHITECTURE MAINTENANCE PROTEIN MBAA"/>
    <property type="match status" value="1"/>
</dbReference>
<feature type="domain" description="GGDEF" evidence="2">
    <location>
        <begin position="390"/>
        <end position="525"/>
    </location>
</feature>
<dbReference type="InterPro" id="IPR052155">
    <property type="entry name" value="Biofilm_reg_signaling"/>
</dbReference>
<feature type="transmembrane region" description="Helical" evidence="1">
    <location>
        <begin position="6"/>
        <end position="24"/>
    </location>
</feature>
<proteinExistence type="predicted"/>
<dbReference type="EMBL" id="VKID01000002">
    <property type="protein sequence ID" value="TRX99323.1"/>
    <property type="molecule type" value="Genomic_DNA"/>
</dbReference>
<dbReference type="PANTHER" id="PTHR44757">
    <property type="entry name" value="DIGUANYLATE CYCLASE DGCP"/>
    <property type="match status" value="1"/>
</dbReference>
<keyword evidence="1" id="KW-0472">Membrane</keyword>
<dbReference type="InterPro" id="IPR035965">
    <property type="entry name" value="PAS-like_dom_sf"/>
</dbReference>
<gene>
    <name evidence="3" type="ORF">FNV44_06380</name>
</gene>
<dbReference type="Pfam" id="PF00990">
    <property type="entry name" value="GGDEF"/>
    <property type="match status" value="1"/>
</dbReference>
<dbReference type="Gene3D" id="3.30.70.270">
    <property type="match status" value="1"/>
</dbReference>
<dbReference type="InterPro" id="IPR043128">
    <property type="entry name" value="Rev_trsase/Diguanyl_cyclase"/>
</dbReference>
<keyword evidence="1" id="KW-1133">Transmembrane helix</keyword>
<feature type="transmembrane region" description="Helical" evidence="1">
    <location>
        <begin position="36"/>
        <end position="54"/>
    </location>
</feature>